<dbReference type="InterPro" id="IPR014553">
    <property type="entry name" value="Aminopept"/>
</dbReference>
<keyword evidence="2" id="KW-1185">Reference proteome</keyword>
<dbReference type="PIRSF" id="PIRSF029285">
    <property type="entry name" value="Aminopept"/>
    <property type="match status" value="1"/>
</dbReference>
<dbReference type="AlphaFoldDB" id="A0A0F7K1U8"/>
<protein>
    <submittedName>
        <fullName evidence="1">Aminopeptidase</fullName>
    </submittedName>
</protein>
<keyword evidence="1" id="KW-0378">Hydrolase</keyword>
<dbReference type="Pfam" id="PF10023">
    <property type="entry name" value="Aminopep"/>
    <property type="match status" value="1"/>
</dbReference>
<evidence type="ECO:0000313" key="2">
    <source>
        <dbReference type="Proteomes" id="UP000034410"/>
    </source>
</evidence>
<reference evidence="1 2" key="1">
    <citation type="journal article" date="2015" name="Genome Announc.">
        <title>Complete Genome Sequence of Sedimenticola thiotaurini Strain SIP-G1, a Polyphosphate- and Polyhydroxyalkanoate-Accumulating Sulfur-Oxidizing Gammaproteobacterium Isolated from Salt Marsh Sediments.</title>
        <authorList>
            <person name="Flood B.E."/>
            <person name="Jones D.S."/>
            <person name="Bailey J.V."/>
        </authorList>
    </citation>
    <scope>NUCLEOTIDE SEQUENCE [LARGE SCALE GENOMIC DNA]</scope>
    <source>
        <strain evidence="1 2">SIP-G1</strain>
    </source>
</reference>
<name>A0A0F7K1U8_9GAMM</name>
<accession>A0A0F7K1U8</accession>
<dbReference type="PATRIC" id="fig|1543721.4.peg.3197"/>
<sequence>MIGRAPFRPLGLLLLLLLALLQGCSSLGYYSQSVSGHLQLMGQRQPIAQLVRDPQTPPGLKQKLQQIEAMRTFATSQLGLPDNDSYRSYAALEREAVVWSVVATPAYSMEPKQWCHLFVGCTSYRGYFSRSRAQQVADELQATGMDVALLPVPAYSTLGWFDDPLPSTVINWPEARIAGLIFHELAHQQLYVKDDSAFNEAFASLVEQEGVTRWLQDQPGQDLSRWRESQRRERQFVDLLLETRGALAALYQQPLDRKQMARRKAMLFQQLRDRYAGLKQQWQGYAGFDGWFEQKLNNAHLASIATYEARVPAFRQLLKQNGGDLPAFYTASRALGELPLAEREARLQQLLEAAEAEATYQPMRR</sequence>
<evidence type="ECO:0000313" key="1">
    <source>
        <dbReference type="EMBL" id="AKH21529.1"/>
    </source>
</evidence>
<dbReference type="KEGG" id="seds:AAY24_15520"/>
<organism evidence="1 2">
    <name type="scientific">Sedimenticola thiotaurini</name>
    <dbReference type="NCBI Taxonomy" id="1543721"/>
    <lineage>
        <taxon>Bacteria</taxon>
        <taxon>Pseudomonadati</taxon>
        <taxon>Pseudomonadota</taxon>
        <taxon>Gammaproteobacteria</taxon>
        <taxon>Chromatiales</taxon>
        <taxon>Sedimenticolaceae</taxon>
        <taxon>Sedimenticola</taxon>
    </lineage>
</organism>
<proteinExistence type="predicted"/>
<dbReference type="GO" id="GO:0004177">
    <property type="term" value="F:aminopeptidase activity"/>
    <property type="evidence" value="ECO:0007669"/>
    <property type="project" value="UniProtKB-KW"/>
</dbReference>
<gene>
    <name evidence="1" type="ORF">AAY24_15520</name>
</gene>
<keyword evidence="1" id="KW-0031">Aminopeptidase</keyword>
<dbReference type="Proteomes" id="UP000034410">
    <property type="component" value="Chromosome"/>
</dbReference>
<keyword evidence="1" id="KW-0645">Protease</keyword>
<dbReference type="PROSITE" id="PS51257">
    <property type="entry name" value="PROKAR_LIPOPROTEIN"/>
    <property type="match status" value="1"/>
</dbReference>
<dbReference type="EMBL" id="CP011412">
    <property type="protein sequence ID" value="AKH21529.1"/>
    <property type="molecule type" value="Genomic_DNA"/>
</dbReference>
<dbReference type="RefSeq" id="WP_046860454.1">
    <property type="nucleotide sequence ID" value="NZ_CP011412.1"/>
</dbReference>
<dbReference type="OrthoDB" id="357991at2"/>